<evidence type="ECO:0000256" key="1">
    <source>
        <dbReference type="SAM" id="Phobius"/>
    </source>
</evidence>
<sequence>MKLTYGNQAILGAVTLISFAFGIAFSFIASPALNGVSEALAAILAAIIVPSLGIIAYVAQKNVDREESRIAQHFAVNVEAMDAIGKLAAAKMGYFDEKEAQAAFVQAKMKLSVVGSDQVVAAYGELSDHFSGQRQESVNNAILKAMRAIRLENLGQTNLTNDQLLSSSPFMK</sequence>
<keyword evidence="1" id="KW-1133">Transmembrane helix</keyword>
<keyword evidence="1" id="KW-0472">Membrane</keyword>
<reference evidence="2 3" key="1">
    <citation type="submission" date="2019-02" db="EMBL/GenBank/DDBJ databases">
        <title>Paracoccus subflavus sp. nov., isolated from marine sediment of the Pacific Ocean.</title>
        <authorList>
            <person name="Zhang G."/>
        </authorList>
    </citation>
    <scope>NUCLEOTIDE SEQUENCE [LARGE SCALE GENOMIC DNA]</scope>
    <source>
        <strain evidence="2 3">GY0581</strain>
    </source>
</reference>
<keyword evidence="3" id="KW-1185">Reference proteome</keyword>
<keyword evidence="1" id="KW-0812">Transmembrane</keyword>
<proteinExistence type="predicted"/>
<evidence type="ECO:0000313" key="3">
    <source>
        <dbReference type="Proteomes" id="UP000293520"/>
    </source>
</evidence>
<dbReference type="Proteomes" id="UP000293520">
    <property type="component" value="Unassembled WGS sequence"/>
</dbReference>
<name>A0A4Q9G8F7_9RHOB</name>
<gene>
    <name evidence="2" type="ORF">EYE42_01240</name>
</gene>
<dbReference type="RefSeq" id="WP_130989490.1">
    <property type="nucleotide sequence ID" value="NZ_SISK01000001.1"/>
</dbReference>
<accession>A0A4Q9G8F7</accession>
<feature type="transmembrane region" description="Helical" evidence="1">
    <location>
        <begin position="9"/>
        <end position="33"/>
    </location>
</feature>
<protein>
    <submittedName>
        <fullName evidence="2">Uncharacterized protein</fullName>
    </submittedName>
</protein>
<organism evidence="2 3">
    <name type="scientific">Paracoccus subflavus</name>
    <dbReference type="NCBI Taxonomy" id="2528244"/>
    <lineage>
        <taxon>Bacteria</taxon>
        <taxon>Pseudomonadati</taxon>
        <taxon>Pseudomonadota</taxon>
        <taxon>Alphaproteobacteria</taxon>
        <taxon>Rhodobacterales</taxon>
        <taxon>Paracoccaceae</taxon>
        <taxon>Paracoccus</taxon>
    </lineage>
</organism>
<dbReference type="AlphaFoldDB" id="A0A4Q9G8F7"/>
<evidence type="ECO:0000313" key="2">
    <source>
        <dbReference type="EMBL" id="TBN43789.1"/>
    </source>
</evidence>
<dbReference type="EMBL" id="SISK01000001">
    <property type="protein sequence ID" value="TBN43789.1"/>
    <property type="molecule type" value="Genomic_DNA"/>
</dbReference>
<feature type="transmembrane region" description="Helical" evidence="1">
    <location>
        <begin position="39"/>
        <end position="59"/>
    </location>
</feature>
<comment type="caution">
    <text evidence="2">The sequence shown here is derived from an EMBL/GenBank/DDBJ whole genome shotgun (WGS) entry which is preliminary data.</text>
</comment>